<proteinExistence type="predicted"/>
<reference evidence="2" key="1">
    <citation type="submission" date="2023-06" db="EMBL/GenBank/DDBJ databases">
        <title>Genome-scale phylogeny and comparative genomics of the fungal order Sordariales.</title>
        <authorList>
            <consortium name="Lawrence Berkeley National Laboratory"/>
            <person name="Hensen N."/>
            <person name="Bonometti L."/>
            <person name="Westerberg I."/>
            <person name="Brannstrom I.O."/>
            <person name="Guillou S."/>
            <person name="Cros-Aarteil S."/>
            <person name="Calhoun S."/>
            <person name="Haridas S."/>
            <person name="Kuo A."/>
            <person name="Mondo S."/>
            <person name="Pangilinan J."/>
            <person name="Riley R."/>
            <person name="Labutti K."/>
            <person name="Andreopoulos B."/>
            <person name="Lipzen A."/>
            <person name="Chen C."/>
            <person name="Yanf M."/>
            <person name="Daum C."/>
            <person name="Ng V."/>
            <person name="Clum A."/>
            <person name="Steindorff A."/>
            <person name="Ohm R."/>
            <person name="Martin F."/>
            <person name="Silar P."/>
            <person name="Natvig D."/>
            <person name="Lalanne C."/>
            <person name="Gautier V."/>
            <person name="Ament-Velasquez S.L."/>
            <person name="Kruys A."/>
            <person name="Hutchinson M.I."/>
            <person name="Powell A.J."/>
            <person name="Barry K."/>
            <person name="Miller A.N."/>
            <person name="Grigoriev I.V."/>
            <person name="Debuchy R."/>
            <person name="Gladieux P."/>
            <person name="Thoren M.H."/>
            <person name="Johannesson H."/>
        </authorList>
    </citation>
    <scope>NUCLEOTIDE SEQUENCE</scope>
    <source>
        <strain evidence="2">CBS 540.89</strain>
    </source>
</reference>
<sequence>MSLMLASNGAVAIQACHGERPDGRVCELRPEPYDLRPDLRDPKEGEHQPLNFGFPT</sequence>
<name>A0AA40DM31_9PEZI</name>
<gene>
    <name evidence="2" type="ORF">B0T21DRAFT_376827</name>
</gene>
<feature type="region of interest" description="Disordered" evidence="1">
    <location>
        <begin position="34"/>
        <end position="56"/>
    </location>
</feature>
<dbReference type="EMBL" id="JAUKTV010000018">
    <property type="protein sequence ID" value="KAK0708724.1"/>
    <property type="molecule type" value="Genomic_DNA"/>
</dbReference>
<comment type="caution">
    <text evidence="2">The sequence shown here is derived from an EMBL/GenBank/DDBJ whole genome shotgun (WGS) entry which is preliminary data.</text>
</comment>
<dbReference type="AlphaFoldDB" id="A0AA40DM31"/>
<evidence type="ECO:0000313" key="3">
    <source>
        <dbReference type="Proteomes" id="UP001172159"/>
    </source>
</evidence>
<evidence type="ECO:0000313" key="2">
    <source>
        <dbReference type="EMBL" id="KAK0708724.1"/>
    </source>
</evidence>
<evidence type="ECO:0000256" key="1">
    <source>
        <dbReference type="SAM" id="MobiDB-lite"/>
    </source>
</evidence>
<feature type="compositionally biased region" description="Basic and acidic residues" evidence="1">
    <location>
        <begin position="34"/>
        <end position="47"/>
    </location>
</feature>
<accession>A0AA40DM31</accession>
<keyword evidence="3" id="KW-1185">Reference proteome</keyword>
<protein>
    <submittedName>
        <fullName evidence="2">Uncharacterized protein</fullName>
    </submittedName>
</protein>
<dbReference type="Proteomes" id="UP001172159">
    <property type="component" value="Unassembled WGS sequence"/>
</dbReference>
<organism evidence="2 3">
    <name type="scientific">Apiosordaria backusii</name>
    <dbReference type="NCBI Taxonomy" id="314023"/>
    <lineage>
        <taxon>Eukaryota</taxon>
        <taxon>Fungi</taxon>
        <taxon>Dikarya</taxon>
        <taxon>Ascomycota</taxon>
        <taxon>Pezizomycotina</taxon>
        <taxon>Sordariomycetes</taxon>
        <taxon>Sordariomycetidae</taxon>
        <taxon>Sordariales</taxon>
        <taxon>Lasiosphaeriaceae</taxon>
        <taxon>Apiosordaria</taxon>
    </lineage>
</organism>